<keyword evidence="3" id="KW-1185">Reference proteome</keyword>
<dbReference type="EMBL" id="CATOUU010000464">
    <property type="protein sequence ID" value="CAI9930375.1"/>
    <property type="molecule type" value="Genomic_DNA"/>
</dbReference>
<reference evidence="1" key="1">
    <citation type="submission" date="2023-06" db="EMBL/GenBank/DDBJ databases">
        <authorList>
            <person name="Kurt Z."/>
        </authorList>
    </citation>
    <scope>NUCLEOTIDE SEQUENCE</scope>
</reference>
<protein>
    <submittedName>
        <fullName evidence="2">Hypothetical_protein</fullName>
    </submittedName>
</protein>
<evidence type="ECO:0000313" key="3">
    <source>
        <dbReference type="Proteomes" id="UP001642409"/>
    </source>
</evidence>
<gene>
    <name evidence="1" type="ORF">HINF_LOCUS18020</name>
    <name evidence="2" type="ORF">HINF_LOCUS2650</name>
</gene>
<sequence length="171" mass="19648">MIQVTICCVKLKTQNIYPAQGGLFIVHSSNCDKVYVVDMINKRVVVNSNISLKHKFGPSPSILQHLVLGTSGIQLCDQKLIELFGDKFPTQISNTFSEYIYGFGEQQIKFMYNIVKRKNNHTKVTLNVFNFIQISVNEIPKPRYWLTQILAVASFDLFKTQRVFCFSFKVI</sequence>
<dbReference type="EMBL" id="CAXDID020000005">
    <property type="protein sequence ID" value="CAL5974032.1"/>
    <property type="molecule type" value="Genomic_DNA"/>
</dbReference>
<dbReference type="AlphaFoldDB" id="A0AA86P369"/>
<reference evidence="2 3" key="2">
    <citation type="submission" date="2024-07" db="EMBL/GenBank/DDBJ databases">
        <authorList>
            <person name="Akdeniz Z."/>
        </authorList>
    </citation>
    <scope>NUCLEOTIDE SEQUENCE [LARGE SCALE GENOMIC DNA]</scope>
</reference>
<evidence type="ECO:0000313" key="1">
    <source>
        <dbReference type="EMBL" id="CAI9930375.1"/>
    </source>
</evidence>
<dbReference type="Proteomes" id="UP001642409">
    <property type="component" value="Unassembled WGS sequence"/>
</dbReference>
<evidence type="ECO:0000313" key="2">
    <source>
        <dbReference type="EMBL" id="CAL5974032.1"/>
    </source>
</evidence>
<proteinExistence type="predicted"/>
<organism evidence="1">
    <name type="scientific">Hexamita inflata</name>
    <dbReference type="NCBI Taxonomy" id="28002"/>
    <lineage>
        <taxon>Eukaryota</taxon>
        <taxon>Metamonada</taxon>
        <taxon>Diplomonadida</taxon>
        <taxon>Hexamitidae</taxon>
        <taxon>Hexamitinae</taxon>
        <taxon>Hexamita</taxon>
    </lineage>
</organism>
<comment type="caution">
    <text evidence="1">The sequence shown here is derived from an EMBL/GenBank/DDBJ whole genome shotgun (WGS) entry which is preliminary data.</text>
</comment>
<name>A0AA86P369_9EUKA</name>
<accession>A0AA86P369</accession>